<dbReference type="RefSeq" id="WP_193312244.1">
    <property type="nucleotide sequence ID" value="NZ_JBHSKZ010000064.1"/>
</dbReference>
<feature type="transmembrane region" description="Helical" evidence="1">
    <location>
        <begin position="310"/>
        <end position="328"/>
    </location>
</feature>
<dbReference type="AlphaFoldDB" id="A0A6I1GPP0"/>
<keyword evidence="3" id="KW-1185">Reference proteome</keyword>
<evidence type="ECO:0000256" key="1">
    <source>
        <dbReference type="SAM" id="Phobius"/>
    </source>
</evidence>
<feature type="transmembrane region" description="Helical" evidence="1">
    <location>
        <begin position="451"/>
        <end position="481"/>
    </location>
</feature>
<feature type="transmembrane region" description="Helical" evidence="1">
    <location>
        <begin position="340"/>
        <end position="365"/>
    </location>
</feature>
<dbReference type="Proteomes" id="UP000441772">
    <property type="component" value="Unassembled WGS sequence"/>
</dbReference>
<keyword evidence="1" id="KW-1133">Transmembrane helix</keyword>
<gene>
    <name evidence="2" type="ORF">F7D09_0141</name>
</gene>
<feature type="transmembrane region" description="Helical" evidence="1">
    <location>
        <begin position="174"/>
        <end position="192"/>
    </location>
</feature>
<organism evidence="2 3">
    <name type="scientific">Bifidobacterium leontopitheci</name>
    <dbReference type="NCBI Taxonomy" id="2650774"/>
    <lineage>
        <taxon>Bacteria</taxon>
        <taxon>Bacillati</taxon>
        <taxon>Actinomycetota</taxon>
        <taxon>Actinomycetes</taxon>
        <taxon>Bifidobacteriales</taxon>
        <taxon>Bifidobacteriaceae</taxon>
        <taxon>Bifidobacterium</taxon>
    </lineage>
</organism>
<feature type="transmembrane region" description="Helical" evidence="1">
    <location>
        <begin position="652"/>
        <end position="669"/>
    </location>
</feature>
<feature type="transmembrane region" description="Helical" evidence="1">
    <location>
        <begin position="371"/>
        <end position="387"/>
    </location>
</feature>
<feature type="transmembrane region" description="Helical" evidence="1">
    <location>
        <begin position="618"/>
        <end position="637"/>
    </location>
</feature>
<keyword evidence="1" id="KW-0812">Transmembrane</keyword>
<feature type="transmembrane region" description="Helical" evidence="1">
    <location>
        <begin position="690"/>
        <end position="709"/>
    </location>
</feature>
<protein>
    <submittedName>
        <fullName evidence="2">Glycosyltransferase</fullName>
    </submittedName>
</protein>
<name>A0A6I1GPP0_9BIFI</name>
<dbReference type="EMBL" id="WBVT01000001">
    <property type="protein sequence ID" value="KAB7791466.1"/>
    <property type="molecule type" value="Genomic_DNA"/>
</dbReference>
<keyword evidence="1" id="KW-0472">Membrane</keyword>
<keyword evidence="2" id="KW-0808">Transferase</keyword>
<feature type="transmembrane region" description="Helical" evidence="1">
    <location>
        <begin position="502"/>
        <end position="522"/>
    </location>
</feature>
<feature type="transmembrane region" description="Helical" evidence="1">
    <location>
        <begin position="212"/>
        <end position="234"/>
    </location>
</feature>
<comment type="caution">
    <text evidence="2">The sequence shown here is derived from an EMBL/GenBank/DDBJ whole genome shotgun (WGS) entry which is preliminary data.</text>
</comment>
<feature type="transmembrane region" description="Helical" evidence="1">
    <location>
        <begin position="21"/>
        <end position="42"/>
    </location>
</feature>
<feature type="transmembrane region" description="Helical" evidence="1">
    <location>
        <begin position="591"/>
        <end position="611"/>
    </location>
</feature>
<evidence type="ECO:0000313" key="2">
    <source>
        <dbReference type="EMBL" id="KAB7791466.1"/>
    </source>
</evidence>
<sequence length="733" mass="79979">MTPSTTPGAAVRHASARRRRGLIAVVAVTLAILLIECVAFNMPFWSTLGASTDSASATNTMGSGLQRDKYGMLKVTDPTQAWLEVKADGTSSYARIDPVAIPEGLPESPLGNVFVRADCDGMTGASASVSASAPRSLYLKAPASHRIRLWIEEPKGSVIPFSAVRANVRVQFDFSVLRVAAMAVAVLLVALWRPGSFMWRIRLNPASARQRWLLVAALAPAAVATAVGVVWQVANASPLVFQNPSGYTYDFDQYGHVADALLHGHAWLDLPVPSELAQAAQPHDTLLRSRLLDAGVTPIYWDYAFYDGHWYSYFGVVPAVLFFLPYQAVTSLWIPGGATLPAAVAVLLSMFAFLVFACLLVVHLVHRLRPQASLAAASICIVLFLLGSESSYLWFRTNFYSVPIAASMMFTTLGLWLWIKATPDRHPGPGGHVHTGSWSVGDGVQPLSLRYLASGAACIAANFGCRPTFALSALFAFPLFWPQITAIVRGLKNRTVRVRQALRAPAAVVIPAIIVVAPLMAYNMVRFGSPLDFGNDYQMTVTDMTRFKQPLANFPQTVGAYLFMPLRFLPQFPFLGVSVTAFPEWGYYEPMVGGLFVSCPLLLLAFAAPVMKRRLKPTGYWGMVTFALALGMLLMLFDGKTAGLGWRYICDFGWMVSLGAIAVLLSVVHPRRRGLREDGEPTMMLTAVRWLVVAVTLASLLLMVLGLFVPGRDDALVRNNPALYDTVLAWFRL</sequence>
<evidence type="ECO:0000313" key="3">
    <source>
        <dbReference type="Proteomes" id="UP000441772"/>
    </source>
</evidence>
<dbReference type="GO" id="GO:0016740">
    <property type="term" value="F:transferase activity"/>
    <property type="evidence" value="ECO:0007669"/>
    <property type="project" value="UniProtKB-KW"/>
</dbReference>
<accession>A0A6I1GPP0</accession>
<reference evidence="2 3" key="1">
    <citation type="submission" date="2019-09" db="EMBL/GenBank/DDBJ databases">
        <title>Characterization of the phylogenetic diversity of two novel species belonging to the genus Bifidobacterium: Bifidobacterium cebidarum sp. nov. and Bifidobacterium leontopitheci sp. nov.</title>
        <authorList>
            <person name="Lugli G.A."/>
            <person name="Duranti S."/>
            <person name="Milani C."/>
            <person name="Turroni F."/>
            <person name="Ventura M."/>
        </authorList>
    </citation>
    <scope>NUCLEOTIDE SEQUENCE [LARGE SCALE GENOMIC DNA]</scope>
    <source>
        <strain evidence="2 3">LMG 31471</strain>
    </source>
</reference>
<feature type="transmembrane region" description="Helical" evidence="1">
    <location>
        <begin position="399"/>
        <end position="419"/>
    </location>
</feature>
<proteinExistence type="predicted"/>